<evidence type="ECO:0000313" key="1">
    <source>
        <dbReference type="EMBL" id="CEF82718.1"/>
    </source>
</evidence>
<proteinExistence type="predicted"/>
<accession>A0A098DN45</accession>
<keyword evidence="1" id="KW-0614">Plasmid</keyword>
<sequence>MLIADVARHKLYSYFAKFHATKLLRSCLLVVVGSQYSEPNQSRCFWVF</sequence>
<reference evidence="1" key="1">
    <citation type="submission" date="2014-07" db="EMBL/GenBank/DDBJ databases">
        <authorList>
            <person name="Remaud-Simeon Magali"/>
            <person name="Passerini Delphine"/>
        </authorList>
    </citation>
    <scope>NUCLEOTIDE SEQUENCE</scope>
    <source>
        <strain evidence="1">NRRL B-742</strain>
        <plasmid evidence="1">1</plasmid>
    </source>
</reference>
<name>A0A098DN45_LEUCI</name>
<geneLocation type="plasmid" evidence="1">
    <name>1</name>
</geneLocation>
<organism evidence="1">
    <name type="scientific">Leuconostoc citreum</name>
    <dbReference type="NCBI Taxonomy" id="33964"/>
    <lineage>
        <taxon>Bacteria</taxon>
        <taxon>Bacillati</taxon>
        <taxon>Bacillota</taxon>
        <taxon>Bacilli</taxon>
        <taxon>Lactobacillales</taxon>
        <taxon>Lactobacillaceae</taxon>
        <taxon>Leuconostoc</taxon>
    </lineage>
</organism>
<gene>
    <name evidence="1" type="ORF">BN962_p00017</name>
</gene>
<dbReference type="EMBL" id="LN610406">
    <property type="protein sequence ID" value="CEF82718.1"/>
    <property type="molecule type" value="Genomic_DNA"/>
</dbReference>
<protein>
    <submittedName>
        <fullName evidence="1">Uncharacterized protein</fullName>
    </submittedName>
</protein>
<dbReference type="AlphaFoldDB" id="A0A098DN45"/>